<dbReference type="InterPro" id="IPR002346">
    <property type="entry name" value="Mopterin_DH_FAD-bd"/>
</dbReference>
<evidence type="ECO:0000313" key="6">
    <source>
        <dbReference type="Proteomes" id="UP000233786"/>
    </source>
</evidence>
<dbReference type="Pfam" id="PF00941">
    <property type="entry name" value="FAD_binding_5"/>
    <property type="match status" value="1"/>
</dbReference>
<sequence length="283" mass="29906">MKPSPFLYRAPTTLKRALDDLAECAEEGGKVLAGGQSLIPMLNYRLVRPPVLVDIGNVAELSERTFNDPSFSLGATTTTGWIARSPAVRDAWPLLSAAASWVGHVQIRSRGTIGGSVVHADPSAEIAAAMVLADARITLRSVRGGRVENAGDFFTGYLSTAIEEDEILTRLDFEVPNAGGRWGFEEFAPRHGDFAEAGAALTLPAEGAQERGRAVAFGVADRPFRLPSLETLLTASTERVARGAFDEAVGNDFDAIGTVTSEKRAMGGHMVARALGAAGVVVD</sequence>
<keyword evidence="3" id="KW-0560">Oxidoreductase</keyword>
<dbReference type="SUPFAM" id="SSF55447">
    <property type="entry name" value="CO dehydrogenase flavoprotein C-terminal domain-like"/>
    <property type="match status" value="1"/>
</dbReference>
<dbReference type="InterPro" id="IPR036683">
    <property type="entry name" value="CO_DH_flav_C_dom_sf"/>
</dbReference>
<gene>
    <name evidence="5" type="ORF">A8926_6621</name>
</gene>
<dbReference type="InterPro" id="IPR036318">
    <property type="entry name" value="FAD-bd_PCMH-like_sf"/>
</dbReference>
<keyword evidence="2" id="KW-0274">FAD</keyword>
<dbReference type="Gene3D" id="3.30.465.10">
    <property type="match status" value="1"/>
</dbReference>
<name>A0A2N3Y6G8_SACSN</name>
<dbReference type="Gene3D" id="3.30.43.10">
    <property type="entry name" value="Uridine Diphospho-n-acetylenolpyruvylglucosamine Reductase, domain 2"/>
    <property type="match status" value="1"/>
</dbReference>
<dbReference type="InterPro" id="IPR016169">
    <property type="entry name" value="FAD-bd_PCMH_sub2"/>
</dbReference>
<proteinExistence type="predicted"/>
<dbReference type="AlphaFoldDB" id="A0A2N3Y6G8"/>
<dbReference type="GO" id="GO:0016491">
    <property type="term" value="F:oxidoreductase activity"/>
    <property type="evidence" value="ECO:0007669"/>
    <property type="project" value="UniProtKB-KW"/>
</dbReference>
<dbReference type="InterPro" id="IPR016166">
    <property type="entry name" value="FAD-bd_PCMH"/>
</dbReference>
<dbReference type="InterPro" id="IPR051312">
    <property type="entry name" value="Diverse_Substr_Oxidored"/>
</dbReference>
<keyword evidence="1" id="KW-0285">Flavoprotein</keyword>
<accession>A0A2N3Y6G8</accession>
<dbReference type="PANTHER" id="PTHR42659:SF2">
    <property type="entry name" value="XANTHINE DEHYDROGENASE SUBUNIT C-RELATED"/>
    <property type="match status" value="1"/>
</dbReference>
<protein>
    <submittedName>
        <fullName evidence="5">Xanthine dehydrogenase FAD binding subunit</fullName>
    </submittedName>
</protein>
<dbReference type="RefSeq" id="WP_010309873.1">
    <property type="nucleotide sequence ID" value="NZ_CP061007.1"/>
</dbReference>
<evidence type="ECO:0000313" key="5">
    <source>
        <dbReference type="EMBL" id="PKW18527.1"/>
    </source>
</evidence>
<dbReference type="OrthoDB" id="9793944at2"/>
<dbReference type="GO" id="GO:0071949">
    <property type="term" value="F:FAD binding"/>
    <property type="evidence" value="ECO:0007669"/>
    <property type="project" value="InterPro"/>
</dbReference>
<evidence type="ECO:0000256" key="2">
    <source>
        <dbReference type="ARBA" id="ARBA00022827"/>
    </source>
</evidence>
<organism evidence="5 6">
    <name type="scientific">Saccharopolyspora spinosa</name>
    <dbReference type="NCBI Taxonomy" id="60894"/>
    <lineage>
        <taxon>Bacteria</taxon>
        <taxon>Bacillati</taxon>
        <taxon>Actinomycetota</taxon>
        <taxon>Actinomycetes</taxon>
        <taxon>Pseudonocardiales</taxon>
        <taxon>Pseudonocardiaceae</taxon>
        <taxon>Saccharopolyspora</taxon>
    </lineage>
</organism>
<comment type="caution">
    <text evidence="5">The sequence shown here is derived from an EMBL/GenBank/DDBJ whole genome shotgun (WGS) entry which is preliminary data.</text>
</comment>
<evidence type="ECO:0000256" key="3">
    <source>
        <dbReference type="ARBA" id="ARBA00023002"/>
    </source>
</evidence>
<dbReference type="STRING" id="994479.GCA_000194155_04732"/>
<dbReference type="SUPFAM" id="SSF56176">
    <property type="entry name" value="FAD-binding/transporter-associated domain-like"/>
    <property type="match status" value="1"/>
</dbReference>
<reference evidence="5" key="1">
    <citation type="submission" date="2017-12" db="EMBL/GenBank/DDBJ databases">
        <title>Sequencing the genomes of 1000 Actinobacteria strains.</title>
        <authorList>
            <person name="Klenk H.-P."/>
        </authorList>
    </citation>
    <scope>NUCLEOTIDE SEQUENCE [LARGE SCALE GENOMIC DNA]</scope>
    <source>
        <strain evidence="5">DSM 44228</strain>
    </source>
</reference>
<dbReference type="InterPro" id="IPR016167">
    <property type="entry name" value="FAD-bd_PCMH_sub1"/>
</dbReference>
<dbReference type="PANTHER" id="PTHR42659">
    <property type="entry name" value="XANTHINE DEHYDROGENASE SUBUNIT C-RELATED"/>
    <property type="match status" value="1"/>
</dbReference>
<dbReference type="SMART" id="SM01092">
    <property type="entry name" value="CO_deh_flav_C"/>
    <property type="match status" value="1"/>
</dbReference>
<evidence type="ECO:0000256" key="1">
    <source>
        <dbReference type="ARBA" id="ARBA00022630"/>
    </source>
</evidence>
<evidence type="ECO:0000259" key="4">
    <source>
        <dbReference type="PROSITE" id="PS51387"/>
    </source>
</evidence>
<dbReference type="Gene3D" id="3.30.390.50">
    <property type="entry name" value="CO dehydrogenase flavoprotein, C-terminal domain"/>
    <property type="match status" value="1"/>
</dbReference>
<dbReference type="InterPro" id="IPR005107">
    <property type="entry name" value="CO_DH_flav_C"/>
</dbReference>
<dbReference type="PROSITE" id="PS51387">
    <property type="entry name" value="FAD_PCMH"/>
    <property type="match status" value="1"/>
</dbReference>
<dbReference type="EMBL" id="PJNB01000001">
    <property type="protein sequence ID" value="PKW18527.1"/>
    <property type="molecule type" value="Genomic_DNA"/>
</dbReference>
<keyword evidence="6" id="KW-1185">Reference proteome</keyword>
<feature type="domain" description="FAD-binding PCMH-type" evidence="4">
    <location>
        <begin position="1"/>
        <end position="178"/>
    </location>
</feature>
<dbReference type="Proteomes" id="UP000233786">
    <property type="component" value="Unassembled WGS sequence"/>
</dbReference>